<feature type="non-terminal residue" evidence="2">
    <location>
        <position position="1"/>
    </location>
</feature>
<proteinExistence type="predicted"/>
<gene>
    <name evidence="2" type="ORF">BDP27DRAFT_1330438</name>
</gene>
<feature type="transmembrane region" description="Helical" evidence="1">
    <location>
        <begin position="71"/>
        <end position="91"/>
    </location>
</feature>
<organism evidence="2 3">
    <name type="scientific">Rhodocollybia butyracea</name>
    <dbReference type="NCBI Taxonomy" id="206335"/>
    <lineage>
        <taxon>Eukaryota</taxon>
        <taxon>Fungi</taxon>
        <taxon>Dikarya</taxon>
        <taxon>Basidiomycota</taxon>
        <taxon>Agaricomycotina</taxon>
        <taxon>Agaricomycetes</taxon>
        <taxon>Agaricomycetidae</taxon>
        <taxon>Agaricales</taxon>
        <taxon>Marasmiineae</taxon>
        <taxon>Omphalotaceae</taxon>
        <taxon>Rhodocollybia</taxon>
    </lineage>
</organism>
<protein>
    <submittedName>
        <fullName evidence="2">Uncharacterized protein</fullName>
    </submittedName>
</protein>
<accession>A0A9P5PIU7</accession>
<keyword evidence="3" id="KW-1185">Reference proteome</keyword>
<comment type="caution">
    <text evidence="2">The sequence shown here is derived from an EMBL/GenBank/DDBJ whole genome shotgun (WGS) entry which is preliminary data.</text>
</comment>
<evidence type="ECO:0000256" key="1">
    <source>
        <dbReference type="SAM" id="Phobius"/>
    </source>
</evidence>
<dbReference type="Proteomes" id="UP000772434">
    <property type="component" value="Unassembled WGS sequence"/>
</dbReference>
<reference evidence="2" key="1">
    <citation type="submission" date="2020-11" db="EMBL/GenBank/DDBJ databases">
        <authorList>
            <consortium name="DOE Joint Genome Institute"/>
            <person name="Ahrendt S."/>
            <person name="Riley R."/>
            <person name="Andreopoulos W."/>
            <person name="Labutti K."/>
            <person name="Pangilinan J."/>
            <person name="Ruiz-Duenas F.J."/>
            <person name="Barrasa J.M."/>
            <person name="Sanchez-Garcia M."/>
            <person name="Camarero S."/>
            <person name="Miyauchi S."/>
            <person name="Serrano A."/>
            <person name="Linde D."/>
            <person name="Babiker R."/>
            <person name="Drula E."/>
            <person name="Ayuso-Fernandez I."/>
            <person name="Pacheco R."/>
            <person name="Padilla G."/>
            <person name="Ferreira P."/>
            <person name="Barriuso J."/>
            <person name="Kellner H."/>
            <person name="Castanera R."/>
            <person name="Alfaro M."/>
            <person name="Ramirez L."/>
            <person name="Pisabarro A.G."/>
            <person name="Kuo A."/>
            <person name="Tritt A."/>
            <person name="Lipzen A."/>
            <person name="He G."/>
            <person name="Yan M."/>
            <person name="Ng V."/>
            <person name="Cullen D."/>
            <person name="Martin F."/>
            <person name="Rosso M.-N."/>
            <person name="Henrissat B."/>
            <person name="Hibbett D."/>
            <person name="Martinez A.T."/>
            <person name="Grigoriev I.V."/>
        </authorList>
    </citation>
    <scope>NUCLEOTIDE SEQUENCE</scope>
    <source>
        <strain evidence="2">AH 40177</strain>
    </source>
</reference>
<keyword evidence="1" id="KW-0472">Membrane</keyword>
<dbReference type="EMBL" id="JADNRY010000086">
    <property type="protein sequence ID" value="KAF9066524.1"/>
    <property type="molecule type" value="Genomic_DNA"/>
</dbReference>
<dbReference type="AlphaFoldDB" id="A0A9P5PIU7"/>
<keyword evidence="1" id="KW-0812">Transmembrane</keyword>
<feature type="transmembrane region" description="Helical" evidence="1">
    <location>
        <begin position="12"/>
        <end position="33"/>
    </location>
</feature>
<evidence type="ECO:0000313" key="2">
    <source>
        <dbReference type="EMBL" id="KAF9066524.1"/>
    </source>
</evidence>
<name>A0A9P5PIU7_9AGAR</name>
<evidence type="ECO:0000313" key="3">
    <source>
        <dbReference type="Proteomes" id="UP000772434"/>
    </source>
</evidence>
<keyword evidence="1" id="KW-1133">Transmembrane helix</keyword>
<sequence length="95" mass="11001">MLSYMVSCCQTWYISDTVCMFICAFSLRCFFVFHCISHRSPSTVLSVYLSLSFVPAHYITLHHSMPPSLCLTFFASHILFLLACMLLPFMYRSVH</sequence>
<feature type="transmembrane region" description="Helical" evidence="1">
    <location>
        <begin position="45"/>
        <end position="65"/>
    </location>
</feature>